<accession>A0A645D759</accession>
<evidence type="ECO:0008006" key="2">
    <source>
        <dbReference type="Google" id="ProtNLM"/>
    </source>
</evidence>
<dbReference type="EMBL" id="VSSQ01033252">
    <property type="protein sequence ID" value="MPM84783.1"/>
    <property type="molecule type" value="Genomic_DNA"/>
</dbReference>
<name>A0A645D759_9ZZZZ</name>
<protein>
    <recommendedName>
        <fullName evidence="2">Outer membrane efflux protein</fullName>
    </recommendedName>
</protein>
<organism evidence="1">
    <name type="scientific">bioreactor metagenome</name>
    <dbReference type="NCBI Taxonomy" id="1076179"/>
    <lineage>
        <taxon>unclassified sequences</taxon>
        <taxon>metagenomes</taxon>
        <taxon>ecological metagenomes</taxon>
    </lineage>
</organism>
<proteinExistence type="predicted"/>
<evidence type="ECO:0000313" key="1">
    <source>
        <dbReference type="EMBL" id="MPM84783.1"/>
    </source>
</evidence>
<comment type="caution">
    <text evidence="1">The sequence shown here is derived from an EMBL/GenBank/DDBJ whole genome shotgun (WGS) entry which is preliminary data.</text>
</comment>
<reference evidence="1" key="1">
    <citation type="submission" date="2019-08" db="EMBL/GenBank/DDBJ databases">
        <authorList>
            <person name="Kucharzyk K."/>
            <person name="Murdoch R.W."/>
            <person name="Higgins S."/>
            <person name="Loffler F."/>
        </authorList>
    </citation>
    <scope>NUCLEOTIDE SEQUENCE</scope>
</reference>
<sequence length="76" mass="8603">MRLAIIKYKAESASLATAQYNISEKEFIMGKIESYVLNNHKSVQTTAFTELEEARSALNNSLLRLEVLSNLKIINK</sequence>
<gene>
    <name evidence="1" type="ORF">SDC9_131859</name>
</gene>
<dbReference type="AlphaFoldDB" id="A0A645D759"/>